<dbReference type="InterPro" id="IPR036942">
    <property type="entry name" value="Beta-barrel_TonB_sf"/>
</dbReference>
<comment type="similarity">
    <text evidence="2 10 11">Belongs to the TonB-dependent receptor family.</text>
</comment>
<dbReference type="AlphaFoldDB" id="A0A2W5DF35"/>
<dbReference type="InterPro" id="IPR012910">
    <property type="entry name" value="Plug_dom"/>
</dbReference>
<feature type="domain" description="TonB-dependent receptor-like beta-barrel" evidence="14">
    <location>
        <begin position="283"/>
        <end position="699"/>
    </location>
</feature>
<evidence type="ECO:0000256" key="2">
    <source>
        <dbReference type="ARBA" id="ARBA00009810"/>
    </source>
</evidence>
<evidence type="ECO:0000256" key="3">
    <source>
        <dbReference type="ARBA" id="ARBA00022448"/>
    </source>
</evidence>
<feature type="region of interest" description="Disordered" evidence="12">
    <location>
        <begin position="1"/>
        <end position="22"/>
    </location>
</feature>
<evidence type="ECO:0000256" key="8">
    <source>
        <dbReference type="ARBA" id="ARBA00023170"/>
    </source>
</evidence>
<dbReference type="Proteomes" id="UP000249633">
    <property type="component" value="Unassembled WGS sequence"/>
</dbReference>
<dbReference type="PANTHER" id="PTHR30069:SF42">
    <property type="entry name" value="FERRIC AEROBACTIN RECEPTOR"/>
    <property type="match status" value="1"/>
</dbReference>
<dbReference type="GO" id="GO:0015344">
    <property type="term" value="F:siderophore uptake transmembrane transporter activity"/>
    <property type="evidence" value="ECO:0007669"/>
    <property type="project" value="TreeGrafter"/>
</dbReference>
<evidence type="ECO:0000259" key="15">
    <source>
        <dbReference type="Pfam" id="PF07715"/>
    </source>
</evidence>
<evidence type="ECO:0000259" key="14">
    <source>
        <dbReference type="Pfam" id="PF00593"/>
    </source>
</evidence>
<evidence type="ECO:0000256" key="10">
    <source>
        <dbReference type="PROSITE-ProRule" id="PRU01360"/>
    </source>
</evidence>
<accession>A0A2W5DF35</accession>
<gene>
    <name evidence="16" type="ORF">DI603_19615</name>
</gene>
<comment type="caution">
    <text evidence="16">The sequence shown here is derived from an EMBL/GenBank/DDBJ whole genome shotgun (WGS) entry which is preliminary data.</text>
</comment>
<feature type="region of interest" description="Disordered" evidence="12">
    <location>
        <begin position="293"/>
        <end position="316"/>
    </location>
</feature>
<dbReference type="PROSITE" id="PS52016">
    <property type="entry name" value="TONB_DEPENDENT_REC_3"/>
    <property type="match status" value="1"/>
</dbReference>
<sequence length="736" mass="79346">MLPSSSRHARPSSSRAAPTPPGRPAALALACLLLAQGATAEPVDAADTPTKADAPARQQLDAVVVTATRGSKALDRIPGAVGLISRADIETQTLVSEDPSALLALQVPGYAPSRQKLSNFGEGLRGRNALLLLDGIPQTNPLRFGGREGYFADPMIVDHIEVVSGASAAQGMGATGGIINTITRRPTQAGTQQSVELKLGTQLKGDSGSWKTGYLLQHRSESGDNSQPWDLLFYAGTQSLDTGVDGAGRALATESLHRSADMFLKVGTDFGAQRLQLMLNGFNASGFDDRVDVPGDRKTGLPTTSTDGAPGWDEPRNRVRSASLEWTHDDLAGGRASVQLFKQDFKARYSGGVIATFQDASIAPVGTLIDQSEIVAKKWGLRSSWVRPDLGIKGLELTTGLDLLDDTSSQRLTQTGRTWVPPLHYRSLAPFAQLEYELGPLTVRGGLRDEHTRLQVDTYRTLAFYNNTLVQGGERRANQLVKSLGGVWRFGRSGWSAFVSYNEGFGPPDAGLILRAVKAANQSVDQLVDLQPIVVKNHEVGVNWRGGTSSLSASVYRSRSELGSQIVVSNGIGTVQRVPIEVQGLELTADHRLNAQLKLNATYARTLGHTASAAGQPLNLALGARSQGPDKLLLGAQWTPSSAWSTQLNLSHYRPRDANEGKLSGSTSLAEHFAGYTVLDLATRWQTAYGQWGLGIENLLNRRYFTYYGEANYSGTNDDYYAGRGRTYTLSWRRDF</sequence>
<keyword evidence="5 10" id="KW-0812">Transmembrane</keyword>
<keyword evidence="6 11" id="KW-0798">TonB box</keyword>
<keyword evidence="3 10" id="KW-0813">Transport</keyword>
<evidence type="ECO:0000256" key="12">
    <source>
        <dbReference type="SAM" id="MobiDB-lite"/>
    </source>
</evidence>
<dbReference type="CDD" id="cd01347">
    <property type="entry name" value="ligand_gated_channel"/>
    <property type="match status" value="1"/>
</dbReference>
<proteinExistence type="inferred from homology"/>
<protein>
    <submittedName>
        <fullName evidence="16">TonB-dependent receptor</fullName>
    </submittedName>
</protein>
<feature type="compositionally biased region" description="Low complexity" evidence="12">
    <location>
        <begin position="1"/>
        <end position="17"/>
    </location>
</feature>
<keyword evidence="7 10" id="KW-0472">Membrane</keyword>
<feature type="signal peptide" evidence="13">
    <location>
        <begin position="1"/>
        <end position="40"/>
    </location>
</feature>
<evidence type="ECO:0000256" key="13">
    <source>
        <dbReference type="SAM" id="SignalP"/>
    </source>
</evidence>
<evidence type="ECO:0000256" key="11">
    <source>
        <dbReference type="RuleBase" id="RU003357"/>
    </source>
</evidence>
<dbReference type="Pfam" id="PF07715">
    <property type="entry name" value="Plug"/>
    <property type="match status" value="1"/>
</dbReference>
<name>A0A2W5DF35_9BURK</name>
<dbReference type="Pfam" id="PF00593">
    <property type="entry name" value="TonB_dep_Rec_b-barrel"/>
    <property type="match status" value="1"/>
</dbReference>
<feature type="chain" id="PRO_5016051204" evidence="13">
    <location>
        <begin position="41"/>
        <end position="736"/>
    </location>
</feature>
<dbReference type="GO" id="GO:0009279">
    <property type="term" value="C:cell outer membrane"/>
    <property type="evidence" value="ECO:0007669"/>
    <property type="project" value="UniProtKB-SubCell"/>
</dbReference>
<keyword evidence="4 10" id="KW-1134">Transmembrane beta strand</keyword>
<dbReference type="SUPFAM" id="SSF56935">
    <property type="entry name" value="Porins"/>
    <property type="match status" value="1"/>
</dbReference>
<evidence type="ECO:0000256" key="6">
    <source>
        <dbReference type="ARBA" id="ARBA00023077"/>
    </source>
</evidence>
<dbReference type="InterPro" id="IPR039426">
    <property type="entry name" value="TonB-dep_rcpt-like"/>
</dbReference>
<reference evidence="16 17" key="1">
    <citation type="submission" date="2017-08" db="EMBL/GenBank/DDBJ databases">
        <title>Infants hospitalized years apart are colonized by the same room-sourced microbial strains.</title>
        <authorList>
            <person name="Brooks B."/>
            <person name="Olm M.R."/>
            <person name="Firek B.A."/>
            <person name="Baker R."/>
            <person name="Thomas B.C."/>
            <person name="Morowitz M.J."/>
            <person name="Banfield J.F."/>
        </authorList>
    </citation>
    <scope>NUCLEOTIDE SEQUENCE [LARGE SCALE GENOMIC DNA]</scope>
    <source>
        <strain evidence="16">S2_012_000_R2_81</strain>
    </source>
</reference>
<evidence type="ECO:0000256" key="9">
    <source>
        <dbReference type="ARBA" id="ARBA00023237"/>
    </source>
</evidence>
<dbReference type="PANTHER" id="PTHR30069">
    <property type="entry name" value="TONB-DEPENDENT OUTER MEMBRANE RECEPTOR"/>
    <property type="match status" value="1"/>
</dbReference>
<evidence type="ECO:0000256" key="7">
    <source>
        <dbReference type="ARBA" id="ARBA00023136"/>
    </source>
</evidence>
<dbReference type="InterPro" id="IPR000531">
    <property type="entry name" value="Beta-barrel_TonB"/>
</dbReference>
<feature type="domain" description="TonB-dependent receptor plug" evidence="15">
    <location>
        <begin position="75"/>
        <end position="178"/>
    </location>
</feature>
<keyword evidence="9 10" id="KW-0998">Cell outer membrane</keyword>
<organism evidence="16 17">
    <name type="scientific">Roseateles depolymerans</name>
    <dbReference type="NCBI Taxonomy" id="76731"/>
    <lineage>
        <taxon>Bacteria</taxon>
        <taxon>Pseudomonadati</taxon>
        <taxon>Pseudomonadota</taxon>
        <taxon>Betaproteobacteria</taxon>
        <taxon>Burkholderiales</taxon>
        <taxon>Sphaerotilaceae</taxon>
        <taxon>Roseateles</taxon>
    </lineage>
</organism>
<dbReference type="InterPro" id="IPR037066">
    <property type="entry name" value="Plug_dom_sf"/>
</dbReference>
<dbReference type="Gene3D" id="2.40.170.20">
    <property type="entry name" value="TonB-dependent receptor, beta-barrel domain"/>
    <property type="match status" value="1"/>
</dbReference>
<dbReference type="EMBL" id="QFOD01000023">
    <property type="protein sequence ID" value="PZP28374.1"/>
    <property type="molecule type" value="Genomic_DNA"/>
</dbReference>
<dbReference type="Gene3D" id="2.170.130.10">
    <property type="entry name" value="TonB-dependent receptor, plug domain"/>
    <property type="match status" value="1"/>
</dbReference>
<evidence type="ECO:0000313" key="17">
    <source>
        <dbReference type="Proteomes" id="UP000249633"/>
    </source>
</evidence>
<dbReference type="GO" id="GO:0044718">
    <property type="term" value="P:siderophore transmembrane transport"/>
    <property type="evidence" value="ECO:0007669"/>
    <property type="project" value="TreeGrafter"/>
</dbReference>
<evidence type="ECO:0000256" key="1">
    <source>
        <dbReference type="ARBA" id="ARBA00004571"/>
    </source>
</evidence>
<keyword evidence="8 16" id="KW-0675">Receptor</keyword>
<evidence type="ECO:0000256" key="4">
    <source>
        <dbReference type="ARBA" id="ARBA00022452"/>
    </source>
</evidence>
<keyword evidence="13" id="KW-0732">Signal</keyword>
<evidence type="ECO:0000313" key="16">
    <source>
        <dbReference type="EMBL" id="PZP28374.1"/>
    </source>
</evidence>
<comment type="subcellular location">
    <subcellularLocation>
        <location evidence="1 10">Cell outer membrane</location>
        <topology evidence="1 10">Multi-pass membrane protein</topology>
    </subcellularLocation>
</comment>
<evidence type="ECO:0000256" key="5">
    <source>
        <dbReference type="ARBA" id="ARBA00022692"/>
    </source>
</evidence>